<feature type="non-terminal residue" evidence="1">
    <location>
        <position position="1"/>
    </location>
</feature>
<name>X1E963_9ZZZZ</name>
<evidence type="ECO:0000313" key="1">
    <source>
        <dbReference type="EMBL" id="GAH29122.1"/>
    </source>
</evidence>
<sequence>SEEYKPCLNFIARLLYPKRLDSFSNSKTYIIDKYKRQFVSTIDDQHYEDRNG</sequence>
<comment type="caution">
    <text evidence="1">The sequence shown here is derived from an EMBL/GenBank/DDBJ whole genome shotgun (WGS) entry which is preliminary data.</text>
</comment>
<dbReference type="EMBL" id="BART01041806">
    <property type="protein sequence ID" value="GAH29122.1"/>
    <property type="molecule type" value="Genomic_DNA"/>
</dbReference>
<dbReference type="AlphaFoldDB" id="X1E963"/>
<proteinExistence type="predicted"/>
<organism evidence="1">
    <name type="scientific">marine sediment metagenome</name>
    <dbReference type="NCBI Taxonomy" id="412755"/>
    <lineage>
        <taxon>unclassified sequences</taxon>
        <taxon>metagenomes</taxon>
        <taxon>ecological metagenomes</taxon>
    </lineage>
</organism>
<feature type="non-terminal residue" evidence="1">
    <location>
        <position position="52"/>
    </location>
</feature>
<reference evidence="1" key="1">
    <citation type="journal article" date="2014" name="Front. Microbiol.">
        <title>High frequency of phylogenetically diverse reductive dehalogenase-homologous genes in deep subseafloor sedimentary metagenomes.</title>
        <authorList>
            <person name="Kawai M."/>
            <person name="Futagami T."/>
            <person name="Toyoda A."/>
            <person name="Takaki Y."/>
            <person name="Nishi S."/>
            <person name="Hori S."/>
            <person name="Arai W."/>
            <person name="Tsubouchi T."/>
            <person name="Morono Y."/>
            <person name="Uchiyama I."/>
            <person name="Ito T."/>
            <person name="Fujiyama A."/>
            <person name="Inagaki F."/>
            <person name="Takami H."/>
        </authorList>
    </citation>
    <scope>NUCLEOTIDE SEQUENCE</scope>
    <source>
        <strain evidence="1">Expedition CK06-06</strain>
    </source>
</reference>
<gene>
    <name evidence="1" type="ORF">S01H4_66977</name>
</gene>
<protein>
    <submittedName>
        <fullName evidence="1">Uncharacterized protein</fullName>
    </submittedName>
</protein>
<accession>X1E963</accession>